<organism evidence="2 3">
    <name type="scientific">Aequorivita sublithincola (strain DSM 14238 / LMG 21431 / ACAM 643 / 9-3)</name>
    <dbReference type="NCBI Taxonomy" id="746697"/>
    <lineage>
        <taxon>Bacteria</taxon>
        <taxon>Pseudomonadati</taxon>
        <taxon>Bacteroidota</taxon>
        <taxon>Flavobacteriia</taxon>
        <taxon>Flavobacteriales</taxon>
        <taxon>Flavobacteriaceae</taxon>
        <taxon>Aequorivita</taxon>
    </lineage>
</organism>
<keyword evidence="1" id="KW-0732">Signal</keyword>
<dbReference type="EMBL" id="CP003280">
    <property type="protein sequence ID" value="AFL79629.1"/>
    <property type="molecule type" value="Genomic_DNA"/>
</dbReference>
<dbReference type="STRING" id="746697.Aeqsu_0099"/>
<evidence type="ECO:0000313" key="3">
    <source>
        <dbReference type="Proteomes" id="UP000006049"/>
    </source>
</evidence>
<dbReference type="KEGG" id="asl:Aeqsu_0099"/>
<evidence type="ECO:0008006" key="4">
    <source>
        <dbReference type="Google" id="ProtNLM"/>
    </source>
</evidence>
<dbReference type="RefSeq" id="WP_014780887.1">
    <property type="nucleotide sequence ID" value="NC_018013.1"/>
</dbReference>
<feature type="chain" id="PRO_5003683768" description="DUF4296 domain-containing protein" evidence="1">
    <location>
        <begin position="20"/>
        <end position="136"/>
    </location>
</feature>
<evidence type="ECO:0000313" key="2">
    <source>
        <dbReference type="EMBL" id="AFL79629.1"/>
    </source>
</evidence>
<name>I3YRL1_AEQSU</name>
<evidence type="ECO:0000256" key="1">
    <source>
        <dbReference type="SAM" id="SignalP"/>
    </source>
</evidence>
<protein>
    <recommendedName>
        <fullName evidence="4">DUF4296 domain-containing protein</fullName>
    </recommendedName>
</protein>
<dbReference type="eggNOG" id="ENOG5033E8Q">
    <property type="taxonomic scope" value="Bacteria"/>
</dbReference>
<gene>
    <name evidence="2" type="ordered locus">Aeqsu_0099</name>
</gene>
<dbReference type="HOGENOM" id="CLU_1871007_0_0_10"/>
<proteinExistence type="predicted"/>
<dbReference type="Proteomes" id="UP000006049">
    <property type="component" value="Chromosome"/>
</dbReference>
<feature type="signal peptide" evidence="1">
    <location>
        <begin position="1"/>
        <end position="19"/>
    </location>
</feature>
<keyword evidence="3" id="KW-1185">Reference proteome</keyword>
<accession>I3YRL1</accession>
<dbReference type="AlphaFoldDB" id="I3YRL1"/>
<dbReference type="OrthoDB" id="1447971at2"/>
<reference evidence="2 3" key="1">
    <citation type="submission" date="2012-06" db="EMBL/GenBank/DDBJ databases">
        <title>The complete genome of Aequorivita sublithincola DSM 14238.</title>
        <authorList>
            <consortium name="US DOE Joint Genome Institute (JGI-PGF)"/>
            <person name="Lucas S."/>
            <person name="Copeland A."/>
            <person name="Lapidus A."/>
            <person name="Goodwin L."/>
            <person name="Pitluck S."/>
            <person name="Peters L."/>
            <person name="Munk A.C.C."/>
            <person name="Kyrpides N."/>
            <person name="Mavromatis K."/>
            <person name="Pagani I."/>
            <person name="Ivanova N."/>
            <person name="Ovchinnikova G."/>
            <person name="Zeytun A."/>
            <person name="Detter J.C."/>
            <person name="Han C."/>
            <person name="Land M."/>
            <person name="Hauser L."/>
            <person name="Markowitz V."/>
            <person name="Cheng J.-F."/>
            <person name="Hugenholtz P."/>
            <person name="Woyke T."/>
            <person name="Wu D."/>
            <person name="Tindall B."/>
            <person name="Faehnrich R."/>
            <person name="Brambilla E."/>
            <person name="Klenk H.-P."/>
            <person name="Eisen J.A."/>
        </authorList>
    </citation>
    <scope>NUCLEOTIDE SEQUENCE [LARGE SCALE GENOMIC DNA]</scope>
    <source>
        <strain evidence="3">DSM 14238 / LMG 21431 / ACAM 643 / 9-3</strain>
    </source>
</reference>
<sequence length="136" mass="16363">MKYILFLNILLCFNLNAFAQEKTADENPFETEIIFSSQDKDNLQFWHYEQVLKMKLNEEGRDNYLSLLNYYTYKMSRLGLKKYGYTEAERKMKFDKLVDALNADMKDLLSPANYGIHKESFKKITQIVYERRNWNN</sequence>